<comment type="caution">
    <text evidence="2">The sequence shown here is derived from an EMBL/GenBank/DDBJ whole genome shotgun (WGS) entry which is preliminary data.</text>
</comment>
<evidence type="ECO:0000256" key="1">
    <source>
        <dbReference type="SAM" id="MobiDB-lite"/>
    </source>
</evidence>
<gene>
    <name evidence="2" type="primary">Acey_s0022.g609</name>
    <name evidence="2" type="ORF">Y032_0022g609</name>
</gene>
<organism evidence="2 3">
    <name type="scientific">Ancylostoma ceylanicum</name>
    <dbReference type="NCBI Taxonomy" id="53326"/>
    <lineage>
        <taxon>Eukaryota</taxon>
        <taxon>Metazoa</taxon>
        <taxon>Ecdysozoa</taxon>
        <taxon>Nematoda</taxon>
        <taxon>Chromadorea</taxon>
        <taxon>Rhabditida</taxon>
        <taxon>Rhabditina</taxon>
        <taxon>Rhabditomorpha</taxon>
        <taxon>Strongyloidea</taxon>
        <taxon>Ancylostomatidae</taxon>
        <taxon>Ancylostomatinae</taxon>
        <taxon>Ancylostoma</taxon>
    </lineage>
</organism>
<dbReference type="Proteomes" id="UP000024635">
    <property type="component" value="Unassembled WGS sequence"/>
</dbReference>
<feature type="region of interest" description="Disordered" evidence="1">
    <location>
        <begin position="99"/>
        <end position="119"/>
    </location>
</feature>
<evidence type="ECO:0000313" key="3">
    <source>
        <dbReference type="Proteomes" id="UP000024635"/>
    </source>
</evidence>
<evidence type="ECO:0000313" key="2">
    <source>
        <dbReference type="EMBL" id="EYC20410.1"/>
    </source>
</evidence>
<dbReference type="AlphaFoldDB" id="A0A016UZ00"/>
<accession>A0A016UZ00</accession>
<sequence>MDAEVLDIEVVDDHGMAMDVIDNMASYPHAEAALESDTNIDESEIDRLVKDTIRDQEKKGNKVKEKLKSQGKMLELLKQEAIKQARDFKTGTPVFVSASHGPLPLEDASTKSPFEGEPWEKSTDGLVEIVFRMRRGLHNQLTMLRRLV</sequence>
<keyword evidence="3" id="KW-1185">Reference proteome</keyword>
<proteinExistence type="predicted"/>
<reference evidence="3" key="1">
    <citation type="journal article" date="2015" name="Nat. Genet.">
        <title>The genome and transcriptome of the zoonotic hookworm Ancylostoma ceylanicum identify infection-specific gene families.</title>
        <authorList>
            <person name="Schwarz E.M."/>
            <person name="Hu Y."/>
            <person name="Antoshechkin I."/>
            <person name="Miller M.M."/>
            <person name="Sternberg P.W."/>
            <person name="Aroian R.V."/>
        </authorList>
    </citation>
    <scope>NUCLEOTIDE SEQUENCE</scope>
    <source>
        <strain evidence="3">HY135</strain>
    </source>
</reference>
<dbReference type="OrthoDB" id="10462548at2759"/>
<dbReference type="EMBL" id="JARK01001358">
    <property type="protein sequence ID" value="EYC20410.1"/>
    <property type="molecule type" value="Genomic_DNA"/>
</dbReference>
<protein>
    <submittedName>
        <fullName evidence="2">Uncharacterized protein</fullName>
    </submittedName>
</protein>
<name>A0A016UZ00_9BILA</name>